<evidence type="ECO:0000313" key="3">
    <source>
        <dbReference type="Proteomes" id="UP000604825"/>
    </source>
</evidence>
<accession>A0A811PQZ1</accession>
<evidence type="ECO:0000256" key="1">
    <source>
        <dbReference type="SAM" id="MobiDB-lite"/>
    </source>
</evidence>
<dbReference type="EMBL" id="CAJGYO010000008">
    <property type="protein sequence ID" value="CAD6250214.1"/>
    <property type="molecule type" value="Genomic_DNA"/>
</dbReference>
<protein>
    <submittedName>
        <fullName evidence="2">Uncharacterized protein</fullName>
    </submittedName>
</protein>
<gene>
    <name evidence="2" type="ORF">NCGR_LOCUS34008</name>
</gene>
<evidence type="ECO:0000313" key="2">
    <source>
        <dbReference type="EMBL" id="CAD6250214.1"/>
    </source>
</evidence>
<name>A0A811PQZ1_9POAL</name>
<organism evidence="2 3">
    <name type="scientific">Miscanthus lutarioriparius</name>
    <dbReference type="NCBI Taxonomy" id="422564"/>
    <lineage>
        <taxon>Eukaryota</taxon>
        <taxon>Viridiplantae</taxon>
        <taxon>Streptophyta</taxon>
        <taxon>Embryophyta</taxon>
        <taxon>Tracheophyta</taxon>
        <taxon>Spermatophyta</taxon>
        <taxon>Magnoliopsida</taxon>
        <taxon>Liliopsida</taxon>
        <taxon>Poales</taxon>
        <taxon>Poaceae</taxon>
        <taxon>PACMAD clade</taxon>
        <taxon>Panicoideae</taxon>
        <taxon>Andropogonodae</taxon>
        <taxon>Andropogoneae</taxon>
        <taxon>Saccharinae</taxon>
        <taxon>Miscanthus</taxon>
    </lineage>
</organism>
<proteinExistence type="predicted"/>
<reference evidence="2" key="1">
    <citation type="submission" date="2020-10" db="EMBL/GenBank/DDBJ databases">
        <authorList>
            <person name="Han B."/>
            <person name="Lu T."/>
            <person name="Zhao Q."/>
            <person name="Huang X."/>
            <person name="Zhao Y."/>
        </authorList>
    </citation>
    <scope>NUCLEOTIDE SEQUENCE</scope>
</reference>
<feature type="compositionally biased region" description="Polar residues" evidence="1">
    <location>
        <begin position="77"/>
        <end position="90"/>
    </location>
</feature>
<dbReference type="AlphaFoldDB" id="A0A811PQZ1"/>
<keyword evidence="3" id="KW-1185">Reference proteome</keyword>
<feature type="region of interest" description="Disordered" evidence="1">
    <location>
        <begin position="65"/>
        <end position="92"/>
    </location>
</feature>
<comment type="caution">
    <text evidence="2">The sequence shown here is derived from an EMBL/GenBank/DDBJ whole genome shotgun (WGS) entry which is preliminary data.</text>
</comment>
<sequence>MAQCPNDSTPTLPWDASTTRLPQMARSSCPRITLTKLMKLQSTRPCSHGVGDEAAQRHACDERAESNSKWWCPAKSTAGQGPPSWTNDSDVLTDRLGPASFVRAWASVSTRIRLGNHGIGIQAHNCTSLL</sequence>
<dbReference type="Proteomes" id="UP000604825">
    <property type="component" value="Unassembled WGS sequence"/>
</dbReference>